<sequence>MGELHATVDRMPLKYREQRRISDVALGLPDLMVVLDSHLRHRFPTRTIPGERSRPWRRT</sequence>
<keyword evidence="2" id="KW-1185">Reference proteome</keyword>
<proteinExistence type="predicted"/>
<dbReference type="Proteomes" id="UP000410492">
    <property type="component" value="Unassembled WGS sequence"/>
</dbReference>
<protein>
    <submittedName>
        <fullName evidence="1">Uncharacterized protein</fullName>
    </submittedName>
</protein>
<evidence type="ECO:0000313" key="1">
    <source>
        <dbReference type="EMBL" id="VEN45522.1"/>
    </source>
</evidence>
<gene>
    <name evidence="1" type="ORF">CALMAC_LOCUS7947</name>
</gene>
<accession>A0A653CC47</accession>
<reference evidence="1 2" key="1">
    <citation type="submission" date="2019-01" db="EMBL/GenBank/DDBJ databases">
        <authorList>
            <person name="Sayadi A."/>
        </authorList>
    </citation>
    <scope>NUCLEOTIDE SEQUENCE [LARGE SCALE GENOMIC DNA]</scope>
</reference>
<name>A0A653CC47_CALMS</name>
<organism evidence="1 2">
    <name type="scientific">Callosobruchus maculatus</name>
    <name type="common">Southern cowpea weevil</name>
    <name type="synonym">Pulse bruchid</name>
    <dbReference type="NCBI Taxonomy" id="64391"/>
    <lineage>
        <taxon>Eukaryota</taxon>
        <taxon>Metazoa</taxon>
        <taxon>Ecdysozoa</taxon>
        <taxon>Arthropoda</taxon>
        <taxon>Hexapoda</taxon>
        <taxon>Insecta</taxon>
        <taxon>Pterygota</taxon>
        <taxon>Neoptera</taxon>
        <taxon>Endopterygota</taxon>
        <taxon>Coleoptera</taxon>
        <taxon>Polyphaga</taxon>
        <taxon>Cucujiformia</taxon>
        <taxon>Chrysomeloidea</taxon>
        <taxon>Chrysomelidae</taxon>
        <taxon>Bruchinae</taxon>
        <taxon>Bruchini</taxon>
        <taxon>Callosobruchus</taxon>
    </lineage>
</organism>
<dbReference type="EMBL" id="CAACVG010007452">
    <property type="protein sequence ID" value="VEN45522.1"/>
    <property type="molecule type" value="Genomic_DNA"/>
</dbReference>
<evidence type="ECO:0000313" key="2">
    <source>
        <dbReference type="Proteomes" id="UP000410492"/>
    </source>
</evidence>
<dbReference type="AlphaFoldDB" id="A0A653CC47"/>